<dbReference type="Pfam" id="PF04480">
    <property type="entry name" value="DUF559"/>
    <property type="match status" value="1"/>
</dbReference>
<gene>
    <name evidence="2" type="ORF">MOBUDSM44075_02683</name>
</gene>
<evidence type="ECO:0000313" key="2">
    <source>
        <dbReference type="EMBL" id="KMO76153.1"/>
    </source>
</evidence>
<dbReference type="RefSeq" id="WP_048423426.1">
    <property type="nucleotide sequence ID" value="NZ_JYNU01000014.1"/>
</dbReference>
<name>A0A0J6W335_9MYCO</name>
<dbReference type="InterPro" id="IPR007569">
    <property type="entry name" value="DUF559"/>
</dbReference>
<organism evidence="2 3">
    <name type="scientific">Mycolicibacterium obuense</name>
    <dbReference type="NCBI Taxonomy" id="1807"/>
    <lineage>
        <taxon>Bacteria</taxon>
        <taxon>Bacillati</taxon>
        <taxon>Actinomycetota</taxon>
        <taxon>Actinomycetes</taxon>
        <taxon>Mycobacteriales</taxon>
        <taxon>Mycobacteriaceae</taxon>
        <taxon>Mycolicibacterium</taxon>
    </lineage>
</organism>
<dbReference type="EMBL" id="JYNU01000014">
    <property type="protein sequence ID" value="KMO76153.1"/>
    <property type="molecule type" value="Genomic_DNA"/>
</dbReference>
<protein>
    <recommendedName>
        <fullName evidence="1">DUF559 domain-containing protein</fullName>
    </recommendedName>
</protein>
<dbReference type="SUPFAM" id="SSF52980">
    <property type="entry name" value="Restriction endonuclease-like"/>
    <property type="match status" value="1"/>
</dbReference>
<evidence type="ECO:0000259" key="1">
    <source>
        <dbReference type="Pfam" id="PF04480"/>
    </source>
</evidence>
<proteinExistence type="predicted"/>
<dbReference type="InterPro" id="IPR011335">
    <property type="entry name" value="Restrct_endonuc-II-like"/>
</dbReference>
<dbReference type="Gene3D" id="3.40.960.10">
    <property type="entry name" value="VSR Endonuclease"/>
    <property type="match status" value="1"/>
</dbReference>
<evidence type="ECO:0000313" key="3">
    <source>
        <dbReference type="Proteomes" id="UP000036313"/>
    </source>
</evidence>
<dbReference type="Proteomes" id="UP000036313">
    <property type="component" value="Unassembled WGS sequence"/>
</dbReference>
<accession>A0A0J6W335</accession>
<comment type="caution">
    <text evidence="2">The sequence shown here is derived from an EMBL/GenBank/DDBJ whole genome shotgun (WGS) entry which is preliminary data.</text>
</comment>
<dbReference type="AlphaFoldDB" id="A0A0J6W335"/>
<reference evidence="2 3" key="1">
    <citation type="journal article" date="2015" name="Genome Biol. Evol.">
        <title>Characterization of Three Mycobacterium spp. with Potential Use in Bioremediation by Genome Sequencing and Comparative Genomics.</title>
        <authorList>
            <person name="Das S."/>
            <person name="Pettersson B.M."/>
            <person name="Behra P.R."/>
            <person name="Ramesh M."/>
            <person name="Dasgupta S."/>
            <person name="Bhattacharya A."/>
            <person name="Kirsebom L.A."/>
        </authorList>
    </citation>
    <scope>NUCLEOTIDE SEQUENCE [LARGE SCALE GENOMIC DNA]</scope>
    <source>
        <strain evidence="2 3">DSM 44075</strain>
    </source>
</reference>
<dbReference type="PATRIC" id="fig|1807.14.peg.2706"/>
<sequence>MEPFIGSVAVRDGHLTRRGLARHHRQVFRDVYLARDVELTARIKAHAAWLATGAVLAGPSAAAVFGTKWLDPNAPAEIVRADRHAAPGMLARSWTLAAGETCLVAGVDATTPARTAFDLGRTRPLDEAIPLVDALMNATRVSAAEIAAVAAEHSGVRGVRRIPGLLKLVDGGAESPQETRVRLILVRGGLPRPETQIAFKDLRIRVDMGWRTWKVAVEYDGVQHWSDRRQRTWDIDRLALLDEAGWVVVRVSSDMLRRPDVIVERVRAKLLERGACAQLLGGSRA</sequence>
<feature type="domain" description="DUF559" evidence="1">
    <location>
        <begin position="206"/>
        <end position="268"/>
    </location>
</feature>